<comment type="caution">
    <text evidence="1">The sequence shown here is derived from an EMBL/GenBank/DDBJ whole genome shotgun (WGS) entry which is preliminary data.</text>
</comment>
<accession>A0ACA9L3M7</accession>
<dbReference type="EMBL" id="CAJVPU010002863">
    <property type="protein sequence ID" value="CAG8509102.1"/>
    <property type="molecule type" value="Genomic_DNA"/>
</dbReference>
<organism evidence="1 2">
    <name type="scientific">Dentiscutata heterogama</name>
    <dbReference type="NCBI Taxonomy" id="1316150"/>
    <lineage>
        <taxon>Eukaryota</taxon>
        <taxon>Fungi</taxon>
        <taxon>Fungi incertae sedis</taxon>
        <taxon>Mucoromycota</taxon>
        <taxon>Glomeromycotina</taxon>
        <taxon>Glomeromycetes</taxon>
        <taxon>Diversisporales</taxon>
        <taxon>Gigasporaceae</taxon>
        <taxon>Dentiscutata</taxon>
    </lineage>
</organism>
<keyword evidence="2" id="KW-1185">Reference proteome</keyword>
<evidence type="ECO:0000313" key="1">
    <source>
        <dbReference type="EMBL" id="CAG8509102.1"/>
    </source>
</evidence>
<name>A0ACA9L3M7_9GLOM</name>
<protein>
    <submittedName>
        <fullName evidence="1">3869_t:CDS:1</fullName>
    </submittedName>
</protein>
<evidence type="ECO:0000313" key="2">
    <source>
        <dbReference type="Proteomes" id="UP000789702"/>
    </source>
</evidence>
<sequence>DFAKVFKEFLKKHKAPDRIEEISLYNFLLFCQKTLAERSETLNWEDKSSVHQENYNGIKKKTDSRNQTWEKHGKKDLKNVLEMYKKVYTKGYYPILQFWADVAAIHYIGPKNYESLINKVQTLISSCEDVNVLKCTAKYVANLSEQQIRTIILKAEKGIKSNIINNYTEMMLQSNLPSWFSECLKKLKDYEDELFDVPIMNPIFCNIIDISKFGAKIWHQIFDKNQIKLLFLDKIFEFSLSEYENIYLRIKNALHKYEMNSECAPIIEINGFETKDKATYLNILENWFREWVNPSPVMPESYYVEIYIYRPLQIILHDLLYLRIHLYGPEHETKCFFERRSWYHYPPYGKWPSDLEESRRIFDVPDELNDKNIIVEKKVIIKNQIDDKSIIFSSNATILLNEDPKPGITYVRVYSKRLIQPSDAIRKFQII</sequence>
<proteinExistence type="predicted"/>
<reference evidence="1" key="1">
    <citation type="submission" date="2021-06" db="EMBL/GenBank/DDBJ databases">
        <authorList>
            <person name="Kallberg Y."/>
            <person name="Tangrot J."/>
            <person name="Rosling A."/>
        </authorList>
    </citation>
    <scope>NUCLEOTIDE SEQUENCE</scope>
    <source>
        <strain evidence="1">IL203A</strain>
    </source>
</reference>
<dbReference type="Proteomes" id="UP000789702">
    <property type="component" value="Unassembled WGS sequence"/>
</dbReference>
<gene>
    <name evidence="1" type="ORF">DHETER_LOCUS3373</name>
</gene>
<feature type="non-terminal residue" evidence="1">
    <location>
        <position position="1"/>
    </location>
</feature>